<dbReference type="RefSeq" id="XP_060331079.1">
    <property type="nucleotide sequence ID" value="XM_060481743.1"/>
</dbReference>
<accession>A0AA39KFH8</accession>
<comment type="caution">
    <text evidence="2">The sequence shown here is derived from an EMBL/GenBank/DDBJ whole genome shotgun (WGS) entry which is preliminary data.</text>
</comment>
<dbReference type="EMBL" id="JAUEPS010000016">
    <property type="protein sequence ID" value="KAK0458829.1"/>
    <property type="molecule type" value="Genomic_DNA"/>
</dbReference>
<feature type="coiled-coil region" evidence="1">
    <location>
        <begin position="55"/>
        <end position="89"/>
    </location>
</feature>
<evidence type="ECO:0008006" key="4">
    <source>
        <dbReference type="Google" id="ProtNLM"/>
    </source>
</evidence>
<reference evidence="2" key="1">
    <citation type="submission" date="2023-06" db="EMBL/GenBank/DDBJ databases">
        <authorList>
            <consortium name="Lawrence Berkeley National Laboratory"/>
            <person name="Ahrendt S."/>
            <person name="Sahu N."/>
            <person name="Indic B."/>
            <person name="Wong-Bajracharya J."/>
            <person name="Merenyi Z."/>
            <person name="Ke H.-M."/>
            <person name="Monk M."/>
            <person name="Kocsube S."/>
            <person name="Drula E."/>
            <person name="Lipzen A."/>
            <person name="Balint B."/>
            <person name="Henrissat B."/>
            <person name="Andreopoulos B."/>
            <person name="Martin F.M."/>
            <person name="Harder C.B."/>
            <person name="Rigling D."/>
            <person name="Ford K.L."/>
            <person name="Foster G.D."/>
            <person name="Pangilinan J."/>
            <person name="Papanicolaou A."/>
            <person name="Barry K."/>
            <person name="LaButti K."/>
            <person name="Viragh M."/>
            <person name="Koriabine M."/>
            <person name="Yan M."/>
            <person name="Riley R."/>
            <person name="Champramary S."/>
            <person name="Plett K.L."/>
            <person name="Tsai I.J."/>
            <person name="Slot J."/>
            <person name="Sipos G."/>
            <person name="Plett J."/>
            <person name="Nagy L.G."/>
            <person name="Grigoriev I.V."/>
        </authorList>
    </citation>
    <scope>NUCLEOTIDE SEQUENCE</scope>
    <source>
        <strain evidence="2">CCBAS 213</strain>
    </source>
</reference>
<proteinExistence type="predicted"/>
<dbReference type="AlphaFoldDB" id="A0AA39KFH8"/>
<name>A0AA39KFH8_ARMTA</name>
<sequence>MRTARSAASIRTTASDYRCPNCVCSFCRPPESNAVISAQNKIFLRSNAAPADAQIVHIQDARNRMSKRLDALEEQIHAYMSTLFALQKEKTKMETALKGYKLILSPARRMPVELWYNIFQMCKSDATDSSSSSLSAAVVPWSLVQVCSLWRAIVNDMPQLWTDVGINLDRIGGTGATSLHQAKYLLQEQLQRSKPLPISVSVDASTLTIFKLGSSLLSIIQSNLSR</sequence>
<evidence type="ECO:0000313" key="3">
    <source>
        <dbReference type="Proteomes" id="UP001175211"/>
    </source>
</evidence>
<organism evidence="2 3">
    <name type="scientific">Armillaria tabescens</name>
    <name type="common">Ringless honey mushroom</name>
    <name type="synonym">Agaricus tabescens</name>
    <dbReference type="NCBI Taxonomy" id="1929756"/>
    <lineage>
        <taxon>Eukaryota</taxon>
        <taxon>Fungi</taxon>
        <taxon>Dikarya</taxon>
        <taxon>Basidiomycota</taxon>
        <taxon>Agaricomycotina</taxon>
        <taxon>Agaricomycetes</taxon>
        <taxon>Agaricomycetidae</taxon>
        <taxon>Agaricales</taxon>
        <taxon>Marasmiineae</taxon>
        <taxon>Physalacriaceae</taxon>
        <taxon>Desarmillaria</taxon>
    </lineage>
</organism>
<evidence type="ECO:0000256" key="1">
    <source>
        <dbReference type="SAM" id="Coils"/>
    </source>
</evidence>
<dbReference type="Proteomes" id="UP001175211">
    <property type="component" value="Unassembled WGS sequence"/>
</dbReference>
<keyword evidence="1" id="KW-0175">Coiled coil</keyword>
<protein>
    <recommendedName>
        <fullName evidence="4">F-box domain-containing protein</fullName>
    </recommendedName>
</protein>
<evidence type="ECO:0000313" key="2">
    <source>
        <dbReference type="EMBL" id="KAK0458829.1"/>
    </source>
</evidence>
<dbReference type="GeneID" id="85365291"/>
<keyword evidence="3" id="KW-1185">Reference proteome</keyword>
<gene>
    <name evidence="2" type="ORF">EV420DRAFT_334283</name>
</gene>